<dbReference type="AlphaFoldDB" id="A0AAV4N5K0"/>
<reference evidence="1 2" key="1">
    <citation type="submission" date="2021-06" db="EMBL/GenBank/DDBJ databases">
        <title>Caerostris darwini draft genome.</title>
        <authorList>
            <person name="Kono N."/>
            <person name="Arakawa K."/>
        </authorList>
    </citation>
    <scope>NUCLEOTIDE SEQUENCE [LARGE SCALE GENOMIC DNA]</scope>
</reference>
<dbReference type="Proteomes" id="UP001054837">
    <property type="component" value="Unassembled WGS sequence"/>
</dbReference>
<comment type="caution">
    <text evidence="1">The sequence shown here is derived from an EMBL/GenBank/DDBJ whole genome shotgun (WGS) entry which is preliminary data.</text>
</comment>
<name>A0AAV4N5K0_9ARAC</name>
<protein>
    <submittedName>
        <fullName evidence="1">Uncharacterized protein</fullName>
    </submittedName>
</protein>
<organism evidence="1 2">
    <name type="scientific">Caerostris darwini</name>
    <dbReference type="NCBI Taxonomy" id="1538125"/>
    <lineage>
        <taxon>Eukaryota</taxon>
        <taxon>Metazoa</taxon>
        <taxon>Ecdysozoa</taxon>
        <taxon>Arthropoda</taxon>
        <taxon>Chelicerata</taxon>
        <taxon>Arachnida</taxon>
        <taxon>Araneae</taxon>
        <taxon>Araneomorphae</taxon>
        <taxon>Entelegynae</taxon>
        <taxon>Araneoidea</taxon>
        <taxon>Araneidae</taxon>
        <taxon>Caerostris</taxon>
    </lineage>
</organism>
<dbReference type="EMBL" id="BPLQ01001176">
    <property type="protein sequence ID" value="GIX79341.1"/>
    <property type="molecule type" value="Genomic_DNA"/>
</dbReference>
<proteinExistence type="predicted"/>
<gene>
    <name evidence="1" type="ORF">CDAR_228181</name>
</gene>
<accession>A0AAV4N5K0</accession>
<sequence length="363" mass="39384">MWSGLAQQLLDGRPTPEATRNSNSCFAAFSLSAGNRRESKVCIPKSTGRTSYSQTAPIYSVAHIDSSQMQGSDASENICSSIVCAGDINISSVISEWTTVGTDGISPTTEIIENSSLQTPIVSAENVFTNPGLHCIREENATEATIDNYESEIYIPISTDHTSYFQTAPKYFVAQSDYSQMEGFGHVGGGIIYAGDFNFLRNLSERTTVDLPSSDNNDVISAESVVTNLGLHGVREENAMDTSVENDESKVYIPVSADHTSYFQTAPKYSVAQSDYSQMEGFGHVGGGVIYAGDINLLLNLSERTSVDLPTSYNNDGIWPTEEFIDNSNMQIPIISAESVFTNPGLHGIKEENAMEIDGMYQS</sequence>
<keyword evidence="2" id="KW-1185">Reference proteome</keyword>
<evidence type="ECO:0000313" key="1">
    <source>
        <dbReference type="EMBL" id="GIX79341.1"/>
    </source>
</evidence>
<evidence type="ECO:0000313" key="2">
    <source>
        <dbReference type="Proteomes" id="UP001054837"/>
    </source>
</evidence>